<dbReference type="SUPFAM" id="SSF53756">
    <property type="entry name" value="UDP-Glycosyltransferase/glycogen phosphorylase"/>
    <property type="match status" value="1"/>
</dbReference>
<dbReference type="InterPro" id="IPR058980">
    <property type="entry name" value="Glyco_transf_N"/>
</dbReference>
<dbReference type="Proteomes" id="UP000029121">
    <property type="component" value="Unassembled WGS sequence"/>
</dbReference>
<proteinExistence type="inferred from homology"/>
<dbReference type="FunFam" id="3.40.50.2000:FF:000071">
    <property type="entry name" value="Glycosyltransferase"/>
    <property type="match status" value="1"/>
</dbReference>
<dbReference type="OrthoDB" id="5835829at2759"/>
<evidence type="ECO:0000313" key="8">
    <source>
        <dbReference type="EMBL" id="EOA26981.1"/>
    </source>
</evidence>
<dbReference type="FunFam" id="3.40.50.2000:FF:000047">
    <property type="entry name" value="Glycosyltransferase"/>
    <property type="match status" value="1"/>
</dbReference>
<feature type="coiled-coil region" evidence="6">
    <location>
        <begin position="435"/>
        <end position="462"/>
    </location>
</feature>
<evidence type="ECO:0000256" key="2">
    <source>
        <dbReference type="ARBA" id="ARBA00022676"/>
    </source>
</evidence>
<protein>
    <recommendedName>
        <fullName evidence="5">Glycosyltransferase</fullName>
        <ecNumber evidence="5">2.4.1.-</ecNumber>
    </recommendedName>
</protein>
<dbReference type="AlphaFoldDB" id="R0FWH9"/>
<dbReference type="Pfam" id="PF26168">
    <property type="entry name" value="Glyco_transf_N"/>
    <property type="match status" value="1"/>
</dbReference>
<evidence type="ECO:0000256" key="4">
    <source>
        <dbReference type="RuleBase" id="RU003718"/>
    </source>
</evidence>
<evidence type="ECO:0000313" key="9">
    <source>
        <dbReference type="Proteomes" id="UP000029121"/>
    </source>
</evidence>
<organism evidence="8 9">
    <name type="scientific">Capsella rubella</name>
    <dbReference type="NCBI Taxonomy" id="81985"/>
    <lineage>
        <taxon>Eukaryota</taxon>
        <taxon>Viridiplantae</taxon>
        <taxon>Streptophyta</taxon>
        <taxon>Embryophyta</taxon>
        <taxon>Tracheophyta</taxon>
        <taxon>Spermatophyta</taxon>
        <taxon>Magnoliopsida</taxon>
        <taxon>eudicotyledons</taxon>
        <taxon>Gunneridae</taxon>
        <taxon>Pentapetalae</taxon>
        <taxon>rosids</taxon>
        <taxon>malvids</taxon>
        <taxon>Brassicales</taxon>
        <taxon>Brassicaceae</taxon>
        <taxon>Camelineae</taxon>
        <taxon>Capsella</taxon>
    </lineage>
</organism>
<dbReference type="GO" id="GO:0035251">
    <property type="term" value="F:UDP-glucosyltransferase activity"/>
    <property type="evidence" value="ECO:0007669"/>
    <property type="project" value="TreeGrafter"/>
</dbReference>
<evidence type="ECO:0000259" key="7">
    <source>
        <dbReference type="Pfam" id="PF26168"/>
    </source>
</evidence>
<dbReference type="InterPro" id="IPR002213">
    <property type="entry name" value="UDP_glucos_trans"/>
</dbReference>
<name>R0FWH9_9BRAS</name>
<dbReference type="PANTHER" id="PTHR48047">
    <property type="entry name" value="GLYCOSYLTRANSFERASE"/>
    <property type="match status" value="1"/>
</dbReference>
<feature type="domain" description="Glycosyltransferase N-terminal" evidence="7">
    <location>
        <begin position="15"/>
        <end position="253"/>
    </location>
</feature>
<dbReference type="EC" id="2.4.1.-" evidence="5"/>
<accession>R0FWH9</accession>
<evidence type="ECO:0000256" key="1">
    <source>
        <dbReference type="ARBA" id="ARBA00009995"/>
    </source>
</evidence>
<dbReference type="STRING" id="81985.R0FWH9"/>
<evidence type="ECO:0000256" key="6">
    <source>
        <dbReference type="SAM" id="Coils"/>
    </source>
</evidence>
<dbReference type="Gene3D" id="3.40.50.2000">
    <property type="entry name" value="Glycogen Phosphorylase B"/>
    <property type="match status" value="2"/>
</dbReference>
<dbReference type="PROSITE" id="PS00375">
    <property type="entry name" value="UDPGT"/>
    <property type="match status" value="1"/>
</dbReference>
<keyword evidence="3 4" id="KW-0808">Transferase</keyword>
<reference evidence="9" key="1">
    <citation type="journal article" date="2013" name="Nat. Genet.">
        <title>The Capsella rubella genome and the genomic consequences of rapid mating system evolution.</title>
        <authorList>
            <person name="Slotte T."/>
            <person name="Hazzouri K.M."/>
            <person name="Agren J.A."/>
            <person name="Koenig D."/>
            <person name="Maumus F."/>
            <person name="Guo Y.L."/>
            <person name="Steige K."/>
            <person name="Platts A.E."/>
            <person name="Escobar J.S."/>
            <person name="Newman L.K."/>
            <person name="Wang W."/>
            <person name="Mandakova T."/>
            <person name="Vello E."/>
            <person name="Smith L.M."/>
            <person name="Henz S.R."/>
            <person name="Steffen J."/>
            <person name="Takuno S."/>
            <person name="Brandvain Y."/>
            <person name="Coop G."/>
            <person name="Andolfatto P."/>
            <person name="Hu T.T."/>
            <person name="Blanchette M."/>
            <person name="Clark R.M."/>
            <person name="Quesneville H."/>
            <person name="Nordborg M."/>
            <person name="Gaut B.S."/>
            <person name="Lysak M.A."/>
            <person name="Jenkins J."/>
            <person name="Grimwood J."/>
            <person name="Chapman J."/>
            <person name="Prochnik S."/>
            <person name="Shu S."/>
            <person name="Rokhsar D."/>
            <person name="Schmutz J."/>
            <person name="Weigel D."/>
            <person name="Wright S.I."/>
        </authorList>
    </citation>
    <scope>NUCLEOTIDE SEQUENCE [LARGE SCALE GENOMIC DNA]</scope>
    <source>
        <strain evidence="9">cv. Monte Gargano</strain>
    </source>
</reference>
<keyword evidence="6" id="KW-0175">Coiled coil</keyword>
<gene>
    <name evidence="8" type="ORF">CARUB_v10023077mg</name>
</gene>
<evidence type="ECO:0000256" key="5">
    <source>
        <dbReference type="RuleBase" id="RU362057"/>
    </source>
</evidence>
<dbReference type="KEGG" id="crb:17887690"/>
<evidence type="ECO:0000256" key="3">
    <source>
        <dbReference type="ARBA" id="ARBA00022679"/>
    </source>
</evidence>
<dbReference type="InterPro" id="IPR035595">
    <property type="entry name" value="UDP_glycos_trans_CS"/>
</dbReference>
<dbReference type="PANTHER" id="PTHR48047:SF153">
    <property type="entry name" value="UDP-GLYCOSYLTRANSFERASE 73C5-RELATED"/>
    <property type="match status" value="1"/>
</dbReference>
<keyword evidence="9" id="KW-1185">Reference proteome</keyword>
<comment type="similarity">
    <text evidence="1 4">Belongs to the UDP-glycosyltransferase family.</text>
</comment>
<keyword evidence="2 4" id="KW-0328">Glycosyltransferase</keyword>
<dbReference type="Pfam" id="PF00201">
    <property type="entry name" value="UDPGT"/>
    <property type="match status" value="1"/>
</dbReference>
<sequence>MASETTSEPYPLHFVLFPLMAQGHMIPMVDIARLLAERGVIITIVTTPLNARRFKNVLTRAIDSGLPINLVQVKFPYQEAGLPEGQENIDSLDTFEQMMPFFKAINLLEEPVQKLIEEMSPRPSCLISDMCLPYTSKIAKKFNIPKILFHGMGCFCLLCIHVVRKNREILENLKSDEEYFIVPSFPDRVEFTRPQVPVETYLPEDWKEILDDWEETEKKSYGVIVNTFQELEPDYVKGFKEARSGKAWTVGPVSLCNKAGADKAERGKKSDIDQDECLKWLDSKESGSVLYVCLGSICNLPLSQLKELGLGLEESQRPFIWVIRGWDKYKELVEWFSESGFEERIKDRGLLIKGWSPQVLILSHHSVGGFLTHCGWNSTLEGITAGLPLLTWPLFGDQFCNEKLVVQILKAGVRAGVEKPMKMGQEEKIGVLVDKEGVKKAVEELMSDSNEAKDRRRRANELGKLAHKAVIEGGSSHANITFLLQDIMQLAQSNN</sequence>
<dbReference type="eggNOG" id="KOG1192">
    <property type="taxonomic scope" value="Eukaryota"/>
</dbReference>
<dbReference type="CDD" id="cd03784">
    <property type="entry name" value="GT1_Gtf-like"/>
    <property type="match status" value="1"/>
</dbReference>
<dbReference type="EMBL" id="KB870808">
    <property type="protein sequence ID" value="EOA26981.1"/>
    <property type="molecule type" value="Genomic_DNA"/>
</dbReference>